<reference evidence="6 7" key="1">
    <citation type="submission" date="2018-05" db="EMBL/GenBank/DDBJ databases">
        <title>Isolation and characterization of genus Methanoculleus species and their viruses from deep sea marine sediment offshore southwestern Taiwan.</title>
        <authorList>
            <person name="Wei W.-H."/>
            <person name="Chen W.-C."/>
            <person name="Lai M.-C."/>
            <person name="Chen S.-C."/>
        </authorList>
    </citation>
    <scope>NUCLEOTIDE SEQUENCE [LARGE SCALE GENOMIC DNA]</scope>
    <source>
        <strain evidence="6 7">CWC-02</strain>
    </source>
</reference>
<dbReference type="SMART" id="SM00091">
    <property type="entry name" value="PAS"/>
    <property type="match status" value="1"/>
</dbReference>
<dbReference type="InterPro" id="IPR003018">
    <property type="entry name" value="GAF"/>
</dbReference>
<evidence type="ECO:0000313" key="7">
    <source>
        <dbReference type="Proteomes" id="UP001523230"/>
    </source>
</evidence>
<evidence type="ECO:0000256" key="1">
    <source>
        <dbReference type="ARBA" id="ARBA00000085"/>
    </source>
</evidence>
<dbReference type="SUPFAM" id="SSF55781">
    <property type="entry name" value="GAF domain-like"/>
    <property type="match status" value="1"/>
</dbReference>
<dbReference type="CDD" id="cd00130">
    <property type="entry name" value="PAS"/>
    <property type="match status" value="1"/>
</dbReference>
<name>A0ABD4TDH8_9EURY</name>
<dbReference type="SUPFAM" id="SSF55785">
    <property type="entry name" value="PYP-like sensor domain (PAS domain)"/>
    <property type="match status" value="1"/>
</dbReference>
<dbReference type="InterPro" id="IPR003594">
    <property type="entry name" value="HATPase_dom"/>
</dbReference>
<organism evidence="6 7">
    <name type="scientific">Methanoculleus oceani</name>
    <dbReference type="NCBI Taxonomy" id="2184756"/>
    <lineage>
        <taxon>Archaea</taxon>
        <taxon>Methanobacteriati</taxon>
        <taxon>Methanobacteriota</taxon>
        <taxon>Stenosarchaea group</taxon>
        <taxon>Methanomicrobia</taxon>
        <taxon>Methanomicrobiales</taxon>
        <taxon>Methanomicrobiaceae</taxon>
        <taxon>Methanoculleus</taxon>
    </lineage>
</organism>
<gene>
    <name evidence="6" type="ORF">DIC75_07690</name>
</gene>
<comment type="caution">
    <text evidence="6">The sequence shown here is derived from an EMBL/GenBank/DDBJ whole genome shotgun (WGS) entry which is preliminary data.</text>
</comment>
<feature type="domain" description="Histidine kinase" evidence="5">
    <location>
        <begin position="319"/>
        <end position="526"/>
    </location>
</feature>
<dbReference type="InterPro" id="IPR004358">
    <property type="entry name" value="Sig_transdc_His_kin-like_C"/>
</dbReference>
<dbReference type="InterPro" id="IPR035965">
    <property type="entry name" value="PAS-like_dom_sf"/>
</dbReference>
<proteinExistence type="predicted"/>
<dbReference type="PANTHER" id="PTHR43047:SF72">
    <property type="entry name" value="OSMOSENSING HISTIDINE PROTEIN KINASE SLN1"/>
    <property type="match status" value="1"/>
</dbReference>
<dbReference type="Proteomes" id="UP001523230">
    <property type="component" value="Unassembled WGS sequence"/>
</dbReference>
<protein>
    <recommendedName>
        <fullName evidence="2">histidine kinase</fullName>
        <ecNumber evidence="2">2.7.13.3</ecNumber>
    </recommendedName>
</protein>
<dbReference type="SUPFAM" id="SSF55874">
    <property type="entry name" value="ATPase domain of HSP90 chaperone/DNA topoisomerase II/histidine kinase"/>
    <property type="match status" value="1"/>
</dbReference>
<dbReference type="PRINTS" id="PR00344">
    <property type="entry name" value="BCTRLSENSOR"/>
</dbReference>
<keyword evidence="3" id="KW-0808">Transferase</keyword>
<dbReference type="Gene3D" id="3.30.450.40">
    <property type="match status" value="1"/>
</dbReference>
<evidence type="ECO:0000256" key="3">
    <source>
        <dbReference type="ARBA" id="ARBA00022679"/>
    </source>
</evidence>
<dbReference type="InterPro" id="IPR036890">
    <property type="entry name" value="HATPase_C_sf"/>
</dbReference>
<keyword evidence="4" id="KW-0418">Kinase</keyword>
<dbReference type="AlphaFoldDB" id="A0ABD4TDH8"/>
<dbReference type="SMART" id="SM00387">
    <property type="entry name" value="HATPase_c"/>
    <property type="match status" value="1"/>
</dbReference>
<dbReference type="PROSITE" id="PS50109">
    <property type="entry name" value="HIS_KIN"/>
    <property type="match status" value="1"/>
</dbReference>
<evidence type="ECO:0000256" key="2">
    <source>
        <dbReference type="ARBA" id="ARBA00012438"/>
    </source>
</evidence>
<dbReference type="Pfam" id="PF02518">
    <property type="entry name" value="HATPase_c"/>
    <property type="match status" value="1"/>
</dbReference>
<evidence type="ECO:0000256" key="4">
    <source>
        <dbReference type="ARBA" id="ARBA00022777"/>
    </source>
</evidence>
<dbReference type="EMBL" id="QFDM01000002">
    <property type="protein sequence ID" value="MCM2466195.1"/>
    <property type="molecule type" value="Genomic_DNA"/>
</dbReference>
<dbReference type="Gene3D" id="3.30.565.10">
    <property type="entry name" value="Histidine kinase-like ATPase, C-terminal domain"/>
    <property type="match status" value="1"/>
</dbReference>
<sequence>MNRVDSRSIQLRETFRILDEPGAGIIVIDRDLQVVWANTCATDILSTTEKEILGFDVDQVLDTHLMPLLQGEEDTRRLLAAMRDGNEVSGLDVSVQSSRGEERRFVYSSRKVRHEPFAGMWVLCMRDVTERKQTNEGLLSSNRQLLVLNQIMGVSASSLSLDELLEASLSKTLDLLGFDLGLTYLLNPERTMALTRYHHAVPENYLARNRTIKVHHWPWNFVFVAGQPRYLELRGETGTVEEEILASLGVSTLACIPILAESVVVGALFLGSRKMEGLGDEERRLLEAIGREIGSGVLRSMLHKRLEAAHRETNLYLDVMTHDIKNAENVANLYCDLLLDLLEGDAAQYARKLKESVRKSTGILQNVSTIRRIHQEPPDLKPVHLSHVIRTGLERTPEADISFEGTSAEVWADDLLPEIFANLIGNAVKFGGPDAGIAIRVEDCPEEDHTVVVTVEDTGPGIPDGMKESIFQRFRQGKNQGCGEGLGLYIVGTLIERYGGRIWVEDRVCGRPDLGASFKFTLREVVHAGADGYED</sequence>
<dbReference type="InterPro" id="IPR000014">
    <property type="entry name" value="PAS"/>
</dbReference>
<dbReference type="InterPro" id="IPR029016">
    <property type="entry name" value="GAF-like_dom_sf"/>
</dbReference>
<dbReference type="Pfam" id="PF13185">
    <property type="entry name" value="GAF_2"/>
    <property type="match status" value="1"/>
</dbReference>
<dbReference type="Pfam" id="PF08448">
    <property type="entry name" value="PAS_4"/>
    <property type="match status" value="1"/>
</dbReference>
<dbReference type="InterPro" id="IPR013656">
    <property type="entry name" value="PAS_4"/>
</dbReference>
<evidence type="ECO:0000259" key="5">
    <source>
        <dbReference type="PROSITE" id="PS50109"/>
    </source>
</evidence>
<accession>A0ABD4TDH8</accession>
<dbReference type="InterPro" id="IPR005467">
    <property type="entry name" value="His_kinase_dom"/>
</dbReference>
<comment type="catalytic activity">
    <reaction evidence="1">
        <text>ATP + protein L-histidine = ADP + protein N-phospho-L-histidine.</text>
        <dbReference type="EC" id="2.7.13.3"/>
    </reaction>
</comment>
<dbReference type="GO" id="GO:0004673">
    <property type="term" value="F:protein histidine kinase activity"/>
    <property type="evidence" value="ECO:0007669"/>
    <property type="project" value="UniProtKB-EC"/>
</dbReference>
<dbReference type="Gene3D" id="3.30.450.20">
    <property type="entry name" value="PAS domain"/>
    <property type="match status" value="1"/>
</dbReference>
<dbReference type="PANTHER" id="PTHR43047">
    <property type="entry name" value="TWO-COMPONENT HISTIDINE PROTEIN KINASE"/>
    <property type="match status" value="1"/>
</dbReference>
<evidence type="ECO:0000313" key="6">
    <source>
        <dbReference type="EMBL" id="MCM2466195.1"/>
    </source>
</evidence>
<dbReference type="EC" id="2.7.13.3" evidence="2"/>
<keyword evidence="7" id="KW-1185">Reference proteome</keyword>
<dbReference type="NCBIfam" id="TIGR00229">
    <property type="entry name" value="sensory_box"/>
    <property type="match status" value="1"/>
</dbReference>